<evidence type="ECO:0000256" key="3">
    <source>
        <dbReference type="ARBA" id="ARBA00022912"/>
    </source>
</evidence>
<dbReference type="InterPro" id="IPR023485">
    <property type="entry name" value="Ptyr_pPase"/>
</dbReference>
<gene>
    <name evidence="5" type="ORF">LRS37_10630</name>
</gene>
<dbReference type="PANTHER" id="PTHR11717:SF31">
    <property type="entry name" value="LOW MOLECULAR WEIGHT PROTEIN-TYROSINE-PHOSPHATASE ETP-RELATED"/>
    <property type="match status" value="1"/>
</dbReference>
<dbReference type="PRINTS" id="PR00719">
    <property type="entry name" value="LMWPTPASE"/>
</dbReference>
<dbReference type="EMBL" id="JAJODE010000028">
    <property type="protein sequence ID" value="MCD4839327.1"/>
    <property type="molecule type" value="Genomic_DNA"/>
</dbReference>
<organism evidence="5 6">
    <name type="scientific">Neobacillus sedimentimangrovi</name>
    <dbReference type="NCBI Taxonomy" id="2699460"/>
    <lineage>
        <taxon>Bacteria</taxon>
        <taxon>Bacillati</taxon>
        <taxon>Bacillota</taxon>
        <taxon>Bacilli</taxon>
        <taxon>Bacillales</taxon>
        <taxon>Bacillaceae</taxon>
        <taxon>Neobacillus</taxon>
    </lineage>
</organism>
<dbReference type="InterPro" id="IPR050438">
    <property type="entry name" value="LMW_PTPase"/>
</dbReference>
<feature type="domain" description="Phosphotyrosine protein phosphatase I" evidence="4">
    <location>
        <begin position="2"/>
        <end position="143"/>
    </location>
</feature>
<evidence type="ECO:0000256" key="1">
    <source>
        <dbReference type="ARBA" id="ARBA00011063"/>
    </source>
</evidence>
<evidence type="ECO:0000259" key="4">
    <source>
        <dbReference type="SMART" id="SM00226"/>
    </source>
</evidence>
<evidence type="ECO:0000313" key="6">
    <source>
        <dbReference type="Proteomes" id="UP001162836"/>
    </source>
</evidence>
<evidence type="ECO:0000313" key="5">
    <source>
        <dbReference type="EMBL" id="MCD4839327.1"/>
    </source>
</evidence>
<dbReference type="SMART" id="SM00226">
    <property type="entry name" value="LMWPc"/>
    <property type="match status" value="1"/>
</dbReference>
<dbReference type="Pfam" id="PF01451">
    <property type="entry name" value="LMWPc"/>
    <property type="match status" value="1"/>
</dbReference>
<dbReference type="InterPro" id="IPR036196">
    <property type="entry name" value="Ptyr_pPase_sf"/>
</dbReference>
<dbReference type="Proteomes" id="UP001162836">
    <property type="component" value="Unassembled WGS sequence"/>
</dbReference>
<dbReference type="RefSeq" id="WP_038537812.1">
    <property type="nucleotide sequence ID" value="NZ_JAAFZF010000002.1"/>
</dbReference>
<comment type="caution">
    <text evidence="5">The sequence shown here is derived from an EMBL/GenBank/DDBJ whole genome shotgun (WGS) entry which is preliminary data.</text>
</comment>
<dbReference type="PANTHER" id="PTHR11717">
    <property type="entry name" value="LOW MOLECULAR WEIGHT PROTEIN TYROSINE PHOSPHATASE"/>
    <property type="match status" value="1"/>
</dbReference>
<keyword evidence="6" id="KW-1185">Reference proteome</keyword>
<evidence type="ECO:0000256" key="2">
    <source>
        <dbReference type="ARBA" id="ARBA00022801"/>
    </source>
</evidence>
<accession>A0ABS8QJ97</accession>
<dbReference type="SUPFAM" id="SSF52788">
    <property type="entry name" value="Phosphotyrosine protein phosphatases I"/>
    <property type="match status" value="1"/>
</dbReference>
<reference evidence="5 6" key="1">
    <citation type="journal article" date="2023" name="Antonie Van Leeuwenhoek">
        <title>Unveiling the genomic potential of a novel thermostable glycoside hydrolases producing Neobacillus sedimentimangrovi UE25.</title>
        <authorList>
            <person name="Ejaz U."/>
            <person name="Saleem F."/>
            <person name="Rashid R."/>
            <person name="Hasan K.A."/>
            <person name="Syed M.N."/>
            <person name="Sohail M."/>
        </authorList>
    </citation>
    <scope>NUCLEOTIDE SEQUENCE [LARGE SCALE GENOMIC DNA]</scope>
    <source>
        <strain evidence="5 6">UE25</strain>
    </source>
</reference>
<protein>
    <submittedName>
        <fullName evidence="5">Low molecular weight protein arginine phosphatase</fullName>
    </submittedName>
</protein>
<name>A0ABS8QJ97_9BACI</name>
<comment type="similarity">
    <text evidence="1">Belongs to the low molecular weight phosphotyrosine protein phosphatase family.</text>
</comment>
<dbReference type="CDD" id="cd16344">
    <property type="entry name" value="LMWPAP"/>
    <property type="match status" value="1"/>
</dbReference>
<keyword evidence="2" id="KW-0378">Hydrolase</keyword>
<proteinExistence type="inferred from homology"/>
<keyword evidence="3" id="KW-0904">Protein phosphatase</keyword>
<sequence length="152" mass="17000">MQRILFVCTGNTCRSPMAEAILKHKNLEGIEVKSAGIYAAGGSEASPNAKLVLDKNQISHNHRSTLLSEKEVDWADLILTMTSSHKYAIQQQYPRAIEKVYTLKEFIGEDMDQDVVDPYGGSLAIYEQTFQELQQLIDKAIEKLKPNTGELS</sequence>
<dbReference type="InterPro" id="IPR017867">
    <property type="entry name" value="Tyr_phospatase_low_mol_wt"/>
</dbReference>
<dbReference type="Gene3D" id="3.40.50.2300">
    <property type="match status" value="1"/>
</dbReference>